<evidence type="ECO:0000259" key="11">
    <source>
        <dbReference type="SMART" id="SM00475"/>
    </source>
</evidence>
<dbReference type="InterPro" id="IPR008918">
    <property type="entry name" value="HhH2"/>
</dbReference>
<dbReference type="CDD" id="cd09898">
    <property type="entry name" value="H3TH_53EXO"/>
    <property type="match status" value="1"/>
</dbReference>
<dbReference type="Pfam" id="PF01367">
    <property type="entry name" value="5_3_exonuc"/>
    <property type="match status" value="1"/>
</dbReference>
<dbReference type="InterPro" id="IPR020045">
    <property type="entry name" value="DNA_polI_H3TH"/>
</dbReference>
<evidence type="ECO:0000259" key="12">
    <source>
        <dbReference type="SMART" id="SM00482"/>
    </source>
</evidence>
<dbReference type="InterPro" id="IPR043502">
    <property type="entry name" value="DNA/RNA_pol_sf"/>
</dbReference>
<dbReference type="GO" id="GO:0003677">
    <property type="term" value="F:DNA binding"/>
    <property type="evidence" value="ECO:0007669"/>
    <property type="project" value="UniProtKB-KW"/>
</dbReference>
<dbReference type="FunFam" id="1.10.150.20:FF:000003">
    <property type="entry name" value="DNA polymerase I"/>
    <property type="match status" value="1"/>
</dbReference>
<accession>A0A1G2PNR0</accession>
<evidence type="ECO:0000256" key="8">
    <source>
        <dbReference type="ARBA" id="ARBA00023125"/>
    </source>
</evidence>
<evidence type="ECO:0000313" key="13">
    <source>
        <dbReference type="EMBL" id="OHA49978.1"/>
    </source>
</evidence>
<dbReference type="PANTHER" id="PTHR10133:SF27">
    <property type="entry name" value="DNA POLYMERASE NU"/>
    <property type="match status" value="1"/>
</dbReference>
<dbReference type="PRINTS" id="PR00868">
    <property type="entry name" value="DNAPOLI"/>
</dbReference>
<evidence type="ECO:0000256" key="1">
    <source>
        <dbReference type="ARBA" id="ARBA00007705"/>
    </source>
</evidence>
<dbReference type="STRING" id="1802363.A2682_01765"/>
<dbReference type="GO" id="GO:0006302">
    <property type="term" value="P:double-strand break repair"/>
    <property type="evidence" value="ECO:0007669"/>
    <property type="project" value="TreeGrafter"/>
</dbReference>
<evidence type="ECO:0000256" key="7">
    <source>
        <dbReference type="ARBA" id="ARBA00022932"/>
    </source>
</evidence>
<keyword evidence="4" id="KW-0548">Nucleotidyltransferase</keyword>
<feature type="domain" description="5'-3' exonuclease" evidence="11">
    <location>
        <begin position="10"/>
        <end position="279"/>
    </location>
</feature>
<dbReference type="SUPFAM" id="SSF56672">
    <property type="entry name" value="DNA/RNA polymerases"/>
    <property type="match status" value="1"/>
</dbReference>
<dbReference type="SMART" id="SM00482">
    <property type="entry name" value="POLAc"/>
    <property type="match status" value="1"/>
</dbReference>
<keyword evidence="3" id="KW-0808">Transferase</keyword>
<evidence type="ECO:0000256" key="6">
    <source>
        <dbReference type="ARBA" id="ARBA00022763"/>
    </source>
</evidence>
<dbReference type="GO" id="GO:0006261">
    <property type="term" value="P:DNA-templated DNA replication"/>
    <property type="evidence" value="ECO:0007669"/>
    <property type="project" value="InterPro"/>
</dbReference>
<evidence type="ECO:0000256" key="9">
    <source>
        <dbReference type="ARBA" id="ARBA00023204"/>
    </source>
</evidence>
<dbReference type="GO" id="GO:0003887">
    <property type="term" value="F:DNA-directed DNA polymerase activity"/>
    <property type="evidence" value="ECO:0007669"/>
    <property type="project" value="UniProtKB-KW"/>
</dbReference>
<dbReference type="Proteomes" id="UP000178690">
    <property type="component" value="Unassembled WGS sequence"/>
</dbReference>
<dbReference type="FunFam" id="1.20.1060.10:FF:000001">
    <property type="entry name" value="DNA polymerase I"/>
    <property type="match status" value="1"/>
</dbReference>
<dbReference type="EMBL" id="MHST01000002">
    <property type="protein sequence ID" value="OHA49978.1"/>
    <property type="molecule type" value="Genomic_DNA"/>
</dbReference>
<dbReference type="Gene3D" id="3.40.50.1010">
    <property type="entry name" value="5'-nuclease"/>
    <property type="match status" value="1"/>
</dbReference>
<evidence type="ECO:0000256" key="2">
    <source>
        <dbReference type="ARBA" id="ARBA00012417"/>
    </source>
</evidence>
<evidence type="ECO:0000256" key="10">
    <source>
        <dbReference type="ARBA" id="ARBA00049244"/>
    </source>
</evidence>
<dbReference type="SUPFAM" id="SSF88723">
    <property type="entry name" value="PIN domain-like"/>
    <property type="match status" value="1"/>
</dbReference>
<dbReference type="Gene3D" id="3.30.70.370">
    <property type="match status" value="1"/>
</dbReference>
<dbReference type="InterPro" id="IPR036279">
    <property type="entry name" value="5-3_exonuclease_C_sf"/>
</dbReference>
<dbReference type="Gene3D" id="1.10.150.20">
    <property type="entry name" value="5' to 3' exonuclease, C-terminal subdomain"/>
    <property type="match status" value="2"/>
</dbReference>
<feature type="domain" description="DNA-directed DNA polymerase family A palm" evidence="12">
    <location>
        <begin position="506"/>
        <end position="707"/>
    </location>
</feature>
<name>A0A1G2PNR0_TERXR</name>
<dbReference type="CDD" id="cd09859">
    <property type="entry name" value="PIN_53EXO"/>
    <property type="match status" value="1"/>
</dbReference>
<dbReference type="FunFam" id="1.10.150.20:FF:000002">
    <property type="entry name" value="DNA polymerase I"/>
    <property type="match status" value="1"/>
</dbReference>
<dbReference type="InterPro" id="IPR029060">
    <property type="entry name" value="PIN-like_dom_sf"/>
</dbReference>
<dbReference type="InterPro" id="IPR020046">
    <property type="entry name" value="5-3_exonucl_a-hlix_arch_N"/>
</dbReference>
<dbReference type="EC" id="2.7.7.7" evidence="2"/>
<comment type="similarity">
    <text evidence="1">Belongs to the DNA polymerase type-A family.</text>
</comment>
<evidence type="ECO:0000256" key="4">
    <source>
        <dbReference type="ARBA" id="ARBA00022695"/>
    </source>
</evidence>
<dbReference type="PROSITE" id="PS00447">
    <property type="entry name" value="DNA_POLYMERASE_A"/>
    <property type="match status" value="1"/>
</dbReference>
<evidence type="ECO:0000256" key="5">
    <source>
        <dbReference type="ARBA" id="ARBA00022705"/>
    </source>
</evidence>
<dbReference type="InterPro" id="IPR019760">
    <property type="entry name" value="DNA-dir_DNA_pol_A_CS"/>
</dbReference>
<comment type="caution">
    <text evidence="13">The sequence shown here is derived from an EMBL/GenBank/DDBJ whole genome shotgun (WGS) entry which is preliminary data.</text>
</comment>
<dbReference type="SMART" id="SM00475">
    <property type="entry name" value="53EXOc"/>
    <property type="match status" value="1"/>
</dbReference>
<dbReference type="Pfam" id="PF00476">
    <property type="entry name" value="DNA_pol_A"/>
    <property type="match status" value="1"/>
</dbReference>
<keyword evidence="9" id="KW-0234">DNA repair</keyword>
<comment type="catalytic activity">
    <reaction evidence="10">
        <text>DNA(n) + a 2'-deoxyribonucleoside 5'-triphosphate = DNA(n+1) + diphosphate</text>
        <dbReference type="Rhea" id="RHEA:22508"/>
        <dbReference type="Rhea" id="RHEA-COMP:17339"/>
        <dbReference type="Rhea" id="RHEA-COMP:17340"/>
        <dbReference type="ChEBI" id="CHEBI:33019"/>
        <dbReference type="ChEBI" id="CHEBI:61560"/>
        <dbReference type="ChEBI" id="CHEBI:173112"/>
        <dbReference type="EC" id="2.7.7.7"/>
    </reaction>
</comment>
<reference evidence="13 14" key="1">
    <citation type="journal article" date="2016" name="Nat. Commun.">
        <title>Thousands of microbial genomes shed light on interconnected biogeochemical processes in an aquifer system.</title>
        <authorList>
            <person name="Anantharaman K."/>
            <person name="Brown C.T."/>
            <person name="Hug L.A."/>
            <person name="Sharon I."/>
            <person name="Castelle C.J."/>
            <person name="Probst A.J."/>
            <person name="Thomas B.C."/>
            <person name="Singh A."/>
            <person name="Wilkins M.J."/>
            <person name="Karaoz U."/>
            <person name="Brodie E.L."/>
            <person name="Williams K.H."/>
            <person name="Hubbard S.S."/>
            <person name="Banfield J.F."/>
        </authorList>
    </citation>
    <scope>NUCLEOTIDE SEQUENCE [LARGE SCALE GENOMIC DNA]</scope>
    <source>
        <strain evidence="14">RIFCSPHIGHO2_01_FULL_58_15</strain>
    </source>
</reference>
<dbReference type="Gene3D" id="1.20.1060.10">
    <property type="entry name" value="Taq DNA Polymerase, Chain T, domain 4"/>
    <property type="match status" value="1"/>
</dbReference>
<sequence length="747" mass="82160">MATKKKKSPEKERMLLLDVSSLVYRAYHALPEFTTAQGEPAGALYGFVSILLKVWGDRKPTHVIAAVDLPGKTFRHKQYAAYKATRPATPPELIAQLQRSRELLETLGVPVLGAQGFEADDVIAAVVGKTRAARPETQIEIVSSDADVLQLVDDHTVVLAPRRSIGDLAVLTPKGVEEKLGVGPELVTAYKALRGDPSDNIPGVPGVGEKTAVAFLRSFGSLEELLERAARNDAHASKELRRFAKTLSDRAGRILQDRELVTLRRDAPVALDFDAARMGDTARPAFVAALKRLGFESLIRRAGARRAGKKTASDHRDLERFIAEQEAQVRREIDAAEKGGIFSQEIAELERMLVPVISAMERHGMLVDRPELTRLADRFQAQRSGIEKEIFTLSGRTFNLASPKQLGDVLFVHLGIAAKRKTGGGKPSTAAAVLESLVPTHPVVAKILRWRELQKLLSTYVETLPALVDPRDGRIHAKFWQLGTATGRIASSDPNLQNIPVRGEDGRAVRNVFIAPEGSVLLAADYSQIELRVAAVLSSDSEMLSVFRRGEDIHAATASRVFQDSSISATEQRRIAKVLNFGILYGMGPRRVSQETGVSFEEAQAFLDEYLATYPQLSLWLTRTREETRRIGYTVTAFGRKRVLPEIHSENPMLRSQAERAAVNAPIQGTEADLVKRGMAALKEAVPEATMVVTVHDDIVFEVRESDLATLAPRVRKVLEDVWPQSPIPFPVKIATGSRWGELTLWG</sequence>
<dbReference type="SMART" id="SM00279">
    <property type="entry name" value="HhH2"/>
    <property type="match status" value="1"/>
</dbReference>
<evidence type="ECO:0000256" key="3">
    <source>
        <dbReference type="ARBA" id="ARBA00022679"/>
    </source>
</evidence>
<gene>
    <name evidence="13" type="ORF">A2682_01765</name>
</gene>
<dbReference type="GO" id="GO:0008409">
    <property type="term" value="F:5'-3' exonuclease activity"/>
    <property type="evidence" value="ECO:0007669"/>
    <property type="project" value="InterPro"/>
</dbReference>
<protein>
    <recommendedName>
        <fullName evidence="2">DNA-directed DNA polymerase</fullName>
        <ecNumber evidence="2">2.7.7.7</ecNumber>
    </recommendedName>
</protein>
<dbReference type="Pfam" id="PF02739">
    <property type="entry name" value="5_3_exonuc_N"/>
    <property type="match status" value="1"/>
</dbReference>
<dbReference type="InterPro" id="IPR002421">
    <property type="entry name" value="5-3_exonuclease"/>
</dbReference>
<dbReference type="CDD" id="cd08637">
    <property type="entry name" value="DNA_pol_A_pol_I_C"/>
    <property type="match status" value="1"/>
</dbReference>
<dbReference type="AlphaFoldDB" id="A0A1G2PNR0"/>
<keyword evidence="8" id="KW-0238">DNA-binding</keyword>
<dbReference type="InterPro" id="IPR002298">
    <property type="entry name" value="DNA_polymerase_A"/>
</dbReference>
<keyword evidence="7" id="KW-0239">DNA-directed DNA polymerase</keyword>
<organism evidence="13 14">
    <name type="scientific">Terrybacteria sp. (strain RIFCSPHIGHO2_01_FULL_58_15)</name>
    <dbReference type="NCBI Taxonomy" id="1802363"/>
    <lineage>
        <taxon>Bacteria</taxon>
        <taxon>Candidatus Terryibacteriota</taxon>
    </lineage>
</organism>
<keyword evidence="5" id="KW-0235">DNA replication</keyword>
<proteinExistence type="inferred from homology"/>
<keyword evidence="6" id="KW-0227">DNA damage</keyword>
<dbReference type="InterPro" id="IPR001098">
    <property type="entry name" value="DNA-dir_DNA_pol_A_palm_dom"/>
</dbReference>
<dbReference type="SUPFAM" id="SSF47807">
    <property type="entry name" value="5' to 3' exonuclease, C-terminal subdomain"/>
    <property type="match status" value="1"/>
</dbReference>
<dbReference type="PANTHER" id="PTHR10133">
    <property type="entry name" value="DNA POLYMERASE I"/>
    <property type="match status" value="1"/>
</dbReference>
<evidence type="ECO:0000313" key="14">
    <source>
        <dbReference type="Proteomes" id="UP000178690"/>
    </source>
</evidence>